<dbReference type="AlphaFoldDB" id="A0A656Z029"/>
<name>A0A656Z029_9EURY</name>
<dbReference type="InterPro" id="IPR039420">
    <property type="entry name" value="WalR-like"/>
</dbReference>
<accession>A0A656Z029</accession>
<reference evidence="8 9" key="1">
    <citation type="journal article" date="2016" name="Sci. Rep.">
        <title>Metabolic traits of an uncultured archaeal lineage -MSBL1- from brine pools of the Red Sea.</title>
        <authorList>
            <person name="Mwirichia R."/>
            <person name="Alam I."/>
            <person name="Rashid M."/>
            <person name="Vinu M."/>
            <person name="Ba-Alawi W."/>
            <person name="Anthony Kamau A."/>
            <person name="Kamanda Ngugi D."/>
            <person name="Goker M."/>
            <person name="Klenk H.P."/>
            <person name="Bajic V."/>
            <person name="Stingl U."/>
        </authorList>
    </citation>
    <scope>NUCLEOTIDE SEQUENCE [LARGE SCALE GENOMIC DNA]</scope>
    <source>
        <strain evidence="8">SCGC-AAA259J03</strain>
    </source>
</reference>
<organism evidence="8 9">
    <name type="scientific">candidate division MSBL1 archaeon SCGC-AAA259J03</name>
    <dbReference type="NCBI Taxonomy" id="1698269"/>
    <lineage>
        <taxon>Archaea</taxon>
        <taxon>Methanobacteriati</taxon>
        <taxon>Methanobacteriota</taxon>
        <taxon>candidate division MSBL1</taxon>
    </lineage>
</organism>
<dbReference type="GO" id="GO:0006355">
    <property type="term" value="P:regulation of DNA-templated transcription"/>
    <property type="evidence" value="ECO:0007669"/>
    <property type="project" value="TreeGrafter"/>
</dbReference>
<dbReference type="CDD" id="cd00156">
    <property type="entry name" value="REC"/>
    <property type="match status" value="1"/>
</dbReference>
<keyword evidence="9" id="KW-1185">Reference proteome</keyword>
<evidence type="ECO:0000256" key="5">
    <source>
        <dbReference type="ARBA" id="ARBA00023163"/>
    </source>
</evidence>
<feature type="modified residue" description="4-aspartylphosphate" evidence="6">
    <location>
        <position position="53"/>
    </location>
</feature>
<evidence type="ECO:0000256" key="2">
    <source>
        <dbReference type="ARBA" id="ARBA00023012"/>
    </source>
</evidence>
<dbReference type="SUPFAM" id="SSF52172">
    <property type="entry name" value="CheY-like"/>
    <property type="match status" value="1"/>
</dbReference>
<proteinExistence type="predicted"/>
<dbReference type="GO" id="GO:0000976">
    <property type="term" value="F:transcription cis-regulatory region binding"/>
    <property type="evidence" value="ECO:0007669"/>
    <property type="project" value="TreeGrafter"/>
</dbReference>
<dbReference type="Proteomes" id="UP000070257">
    <property type="component" value="Unassembled WGS sequence"/>
</dbReference>
<feature type="domain" description="Response regulatory" evidence="7">
    <location>
        <begin position="2"/>
        <end position="118"/>
    </location>
</feature>
<keyword evidence="2" id="KW-0902">Two-component regulatory system</keyword>
<dbReference type="Pfam" id="PF00072">
    <property type="entry name" value="Response_reg"/>
    <property type="match status" value="1"/>
</dbReference>
<dbReference type="PANTHER" id="PTHR48111:SF1">
    <property type="entry name" value="TWO-COMPONENT RESPONSE REGULATOR ORR33"/>
    <property type="match status" value="1"/>
</dbReference>
<dbReference type="PANTHER" id="PTHR48111">
    <property type="entry name" value="REGULATOR OF RPOS"/>
    <property type="match status" value="1"/>
</dbReference>
<dbReference type="EMBL" id="LHXT01000014">
    <property type="protein sequence ID" value="KXA98588.1"/>
    <property type="molecule type" value="Genomic_DNA"/>
</dbReference>
<evidence type="ECO:0000313" key="9">
    <source>
        <dbReference type="Proteomes" id="UP000070257"/>
    </source>
</evidence>
<dbReference type="InterPro" id="IPR011006">
    <property type="entry name" value="CheY-like_superfamily"/>
</dbReference>
<evidence type="ECO:0000259" key="7">
    <source>
        <dbReference type="PROSITE" id="PS50110"/>
    </source>
</evidence>
<sequence>MKVLFVDDEPDFLEQAEHFLEEKDDRLGVETATSADEGLKILGEEDYDAVASDYKMPEKNGLEFLEELRENGDDIPFIILTGKGREEVAMKALNLGADRYFQKTGDPDNQFSMLADALVKEIKNRWTEDRNKYLNTLLSHDLKKNTKVAKENLDSLKDLNLPSKADKYLETTSEAIKSGIELIEETEATKNKTSEEKVSDVILRSLNRFLGFAYWSESQLQSSNLLNLYRRMEEYKDTLMEIAHKSAEHRSLLEEMGSNLKHVDLEKSVQENGVEELDLEAKTEDDIIADLKRREKFKLNVYRKLRSSTNSKTISKVWKGENPQDYFGAFDRLIEGKKQNIKLFERIEKKRVLGVSPGKKPTFSYL</sequence>
<keyword evidence="1 6" id="KW-0597">Phosphoprotein</keyword>
<dbReference type="PROSITE" id="PS50110">
    <property type="entry name" value="RESPONSE_REGULATORY"/>
    <property type="match status" value="1"/>
</dbReference>
<evidence type="ECO:0000256" key="1">
    <source>
        <dbReference type="ARBA" id="ARBA00022553"/>
    </source>
</evidence>
<keyword evidence="5" id="KW-0804">Transcription</keyword>
<keyword evidence="4" id="KW-0238">DNA-binding</keyword>
<evidence type="ECO:0000256" key="3">
    <source>
        <dbReference type="ARBA" id="ARBA00023015"/>
    </source>
</evidence>
<dbReference type="GO" id="GO:0005829">
    <property type="term" value="C:cytosol"/>
    <property type="evidence" value="ECO:0007669"/>
    <property type="project" value="TreeGrafter"/>
</dbReference>
<protein>
    <recommendedName>
        <fullName evidence="7">Response regulatory domain-containing protein</fullName>
    </recommendedName>
</protein>
<evidence type="ECO:0000313" key="8">
    <source>
        <dbReference type="EMBL" id="KXA98588.1"/>
    </source>
</evidence>
<comment type="caution">
    <text evidence="8">The sequence shown here is derived from an EMBL/GenBank/DDBJ whole genome shotgun (WGS) entry which is preliminary data.</text>
</comment>
<dbReference type="Gene3D" id="3.40.50.2300">
    <property type="match status" value="1"/>
</dbReference>
<dbReference type="InterPro" id="IPR001789">
    <property type="entry name" value="Sig_transdc_resp-reg_receiver"/>
</dbReference>
<gene>
    <name evidence="8" type="ORF">AKJ39_01565</name>
</gene>
<evidence type="ECO:0000256" key="6">
    <source>
        <dbReference type="PROSITE-ProRule" id="PRU00169"/>
    </source>
</evidence>
<dbReference type="GO" id="GO:0032993">
    <property type="term" value="C:protein-DNA complex"/>
    <property type="evidence" value="ECO:0007669"/>
    <property type="project" value="TreeGrafter"/>
</dbReference>
<evidence type="ECO:0000256" key="4">
    <source>
        <dbReference type="ARBA" id="ARBA00023125"/>
    </source>
</evidence>
<dbReference type="SMART" id="SM00448">
    <property type="entry name" value="REC"/>
    <property type="match status" value="1"/>
</dbReference>
<dbReference type="GO" id="GO:0000156">
    <property type="term" value="F:phosphorelay response regulator activity"/>
    <property type="evidence" value="ECO:0007669"/>
    <property type="project" value="TreeGrafter"/>
</dbReference>
<keyword evidence="3" id="KW-0805">Transcription regulation</keyword>